<dbReference type="Proteomes" id="UP000583944">
    <property type="component" value="Unassembled WGS sequence"/>
</dbReference>
<dbReference type="Pfam" id="PF13637">
    <property type="entry name" value="Ank_4"/>
    <property type="match status" value="1"/>
</dbReference>
<evidence type="ECO:0000313" key="3">
    <source>
        <dbReference type="Proteomes" id="UP000583944"/>
    </source>
</evidence>
<sequence>MEVPFFFCTCGWERVYFCEAIFCKCIRVCLVYYPLCFCCCCCLFVFWLCLLPSPFSFFFSTPTHANYPPCEELRPSKSSHVHFMPYPYILQCRESSPEDVIVKYDVAATTGGDLTSVFSLTSKPGNHNIFVAACDGDVPALRMFLGLGVDINEMGQPNPQYGPQFDRRTLFRAPPLCYAAGYGREKAVAALLEDGADALKTSSTGFKAVDYARHRGYTAIVQMLESAEERKHSDQQEGKE</sequence>
<proteinExistence type="predicted"/>
<dbReference type="InterPro" id="IPR002110">
    <property type="entry name" value="Ankyrin_rpt"/>
</dbReference>
<protein>
    <submittedName>
        <fullName evidence="2">Ankyrin repeats (3 copies)</fullName>
    </submittedName>
</protein>
<dbReference type="AlphaFoldDB" id="A0A7J6Y2C8"/>
<name>A0A7J6Y2C8_TRYCR</name>
<organism evidence="2 3">
    <name type="scientific">Trypanosoma cruzi</name>
    <dbReference type="NCBI Taxonomy" id="5693"/>
    <lineage>
        <taxon>Eukaryota</taxon>
        <taxon>Discoba</taxon>
        <taxon>Euglenozoa</taxon>
        <taxon>Kinetoplastea</taxon>
        <taxon>Metakinetoplastina</taxon>
        <taxon>Trypanosomatida</taxon>
        <taxon>Trypanosomatidae</taxon>
        <taxon>Trypanosoma</taxon>
        <taxon>Schizotrypanum</taxon>
    </lineage>
</organism>
<dbReference type="InterPro" id="IPR036770">
    <property type="entry name" value="Ankyrin_rpt-contain_sf"/>
</dbReference>
<keyword evidence="1" id="KW-0472">Membrane</keyword>
<reference evidence="2 3" key="1">
    <citation type="journal article" date="2019" name="Genome Biol. Evol.">
        <title>Nanopore Sequencing Significantly Improves Genome Assembly of the Protozoan Parasite Trypanosoma cruzi.</title>
        <authorList>
            <person name="Diaz-Viraque F."/>
            <person name="Pita S."/>
            <person name="Greif G."/>
            <person name="de Souza R.C.M."/>
            <person name="Iraola G."/>
            <person name="Robello C."/>
        </authorList>
    </citation>
    <scope>NUCLEOTIDE SEQUENCE [LARGE SCALE GENOMIC DNA]</scope>
    <source>
        <strain evidence="2 3">Berenice</strain>
    </source>
</reference>
<evidence type="ECO:0000313" key="2">
    <source>
        <dbReference type="EMBL" id="KAF5220924.1"/>
    </source>
</evidence>
<dbReference type="VEuPathDB" id="TriTrypDB:BCY84_01332"/>
<dbReference type="VEuPathDB" id="TriTrypDB:ECC02_006084"/>
<gene>
    <name evidence="2" type="ORF">ECC02_006084</name>
</gene>
<evidence type="ECO:0000256" key="1">
    <source>
        <dbReference type="SAM" id="Phobius"/>
    </source>
</evidence>
<accession>A0A7J6Y2C8</accession>
<dbReference type="SUPFAM" id="SSF48403">
    <property type="entry name" value="Ankyrin repeat"/>
    <property type="match status" value="1"/>
</dbReference>
<comment type="caution">
    <text evidence="2">The sequence shown here is derived from an EMBL/GenBank/DDBJ whole genome shotgun (WGS) entry which is preliminary data.</text>
</comment>
<feature type="transmembrane region" description="Helical" evidence="1">
    <location>
        <begin position="31"/>
        <end position="51"/>
    </location>
</feature>
<keyword evidence="1" id="KW-1133">Transmembrane helix</keyword>
<dbReference type="Gene3D" id="1.25.40.20">
    <property type="entry name" value="Ankyrin repeat-containing domain"/>
    <property type="match status" value="1"/>
</dbReference>
<dbReference type="EMBL" id="JABDHM010000044">
    <property type="protein sequence ID" value="KAF5220924.1"/>
    <property type="molecule type" value="Genomic_DNA"/>
</dbReference>
<keyword evidence="1" id="KW-0812">Transmembrane</keyword>